<dbReference type="InterPro" id="IPR000504">
    <property type="entry name" value="RRM_dom"/>
</dbReference>
<dbReference type="SUPFAM" id="SSF54928">
    <property type="entry name" value="RNA-binding domain, RBD"/>
    <property type="match status" value="1"/>
</dbReference>
<dbReference type="InterPro" id="IPR035979">
    <property type="entry name" value="RBD_domain_sf"/>
</dbReference>
<sequence length="575" mass="61529">MTAAAAVGNINTEQQRGPTLESPAKDAFGVGWLFVQEYYTFLNRDQGRLHLFYNKKSSFLHDHEGEAAATTYFGQQDIHKRIAELGFNECKVLVSNVDSQASMGGGIVVQVLGEMSNEGGSSHKFAQTFFLAPQTNGFYVLNDIFRFLKEDIETDYEESEDPAPGLDLMDTHLPEELETSPHHEDVAHIEHEAAAHPAHQPAAAVAAAHPRTPSPVKSERAATPEPSAAAAIPKPESPKKDSANAGAQWAKKSSTPAASSSEESKEHVQKEQPKTSTPAAAPHKEQHHQHQSAESSSTPAKQQQQQTSAAPRPASPQVPKPKTWATLAATNVDKPAASSPAVSHQPVKPVSVPANATAPTATTPAASAQRPTSPHKPSTNAVTEKREDNSDVAGGESKDNGFREVHRQQKRPSHPNTAQHRNEDERMHNREEVSIYLRGAFDHSDSDLIRNVFGKAGTVVSVEIYPAKRMSFVEFTTKEAAQSAMGKPFMIGTQSVIPEERRKQNNFQRGPPRGNFAPRGGYNDGSFRGGAASGRGGSGPKGYGGGGPNNNNKPAFTGGANKPSGTAATTGPSKP</sequence>
<evidence type="ECO:0000256" key="1">
    <source>
        <dbReference type="ARBA" id="ARBA00022884"/>
    </source>
</evidence>
<dbReference type="InterPro" id="IPR032710">
    <property type="entry name" value="NTF2-like_dom_sf"/>
</dbReference>
<feature type="compositionally biased region" description="Low complexity" evidence="3">
    <location>
        <begin position="223"/>
        <end position="233"/>
    </location>
</feature>
<dbReference type="GO" id="GO:0003729">
    <property type="term" value="F:mRNA binding"/>
    <property type="evidence" value="ECO:0007669"/>
    <property type="project" value="TreeGrafter"/>
</dbReference>
<dbReference type="PROSITE" id="PS50102">
    <property type="entry name" value="RRM"/>
    <property type="match status" value="1"/>
</dbReference>
<dbReference type="GO" id="GO:0005829">
    <property type="term" value="C:cytosol"/>
    <property type="evidence" value="ECO:0007669"/>
    <property type="project" value="TreeGrafter"/>
</dbReference>
<keyword evidence="1 2" id="KW-0694">RNA-binding</keyword>
<keyword evidence="7" id="KW-1185">Reference proteome</keyword>
<feature type="region of interest" description="Disordered" evidence="3">
    <location>
        <begin position="1"/>
        <end position="21"/>
    </location>
</feature>
<dbReference type="Pfam" id="PF02136">
    <property type="entry name" value="NTF2"/>
    <property type="match status" value="1"/>
</dbReference>
<comment type="caution">
    <text evidence="6">The sequence shown here is derived from an EMBL/GenBank/DDBJ whole genome shotgun (WGS) entry which is preliminary data.</text>
</comment>
<dbReference type="Gene3D" id="3.10.450.50">
    <property type="match status" value="1"/>
</dbReference>
<feature type="compositionally biased region" description="Gly residues" evidence="3">
    <location>
        <begin position="527"/>
        <end position="548"/>
    </location>
</feature>
<evidence type="ECO:0000256" key="3">
    <source>
        <dbReference type="SAM" id="MobiDB-lite"/>
    </source>
</evidence>
<feature type="domain" description="NTF2" evidence="5">
    <location>
        <begin position="30"/>
        <end position="147"/>
    </location>
</feature>
<name>A0AAD5TP91_9FUNG</name>
<feature type="compositionally biased region" description="Low complexity" evidence="3">
    <location>
        <begin position="195"/>
        <end position="210"/>
    </location>
</feature>
<evidence type="ECO:0000256" key="2">
    <source>
        <dbReference type="PROSITE-ProRule" id="PRU00176"/>
    </source>
</evidence>
<feature type="compositionally biased region" description="Low complexity" evidence="3">
    <location>
        <begin position="250"/>
        <end position="261"/>
    </location>
</feature>
<dbReference type="PROSITE" id="PS50177">
    <property type="entry name" value="NTF2_DOMAIN"/>
    <property type="match status" value="1"/>
</dbReference>
<dbReference type="AlphaFoldDB" id="A0AAD5TP91"/>
<feature type="compositionally biased region" description="Basic and acidic residues" evidence="3">
    <location>
        <begin position="420"/>
        <end position="429"/>
    </location>
</feature>
<feature type="region of interest" description="Disordered" evidence="3">
    <location>
        <begin position="504"/>
        <end position="575"/>
    </location>
</feature>
<dbReference type="PANTHER" id="PTHR10693">
    <property type="entry name" value="RAS GTPASE-ACTIVATING PROTEIN-BINDING PROTEIN"/>
    <property type="match status" value="1"/>
</dbReference>
<feature type="domain" description="RRM" evidence="4">
    <location>
        <begin position="433"/>
        <end position="496"/>
    </location>
</feature>
<dbReference type="Pfam" id="PF00076">
    <property type="entry name" value="RRM_1"/>
    <property type="match status" value="1"/>
</dbReference>
<gene>
    <name evidence="6" type="ORF">HDU87_007371</name>
</gene>
<feature type="compositionally biased region" description="Polar residues" evidence="3">
    <location>
        <begin position="563"/>
        <end position="575"/>
    </location>
</feature>
<dbReference type="Proteomes" id="UP001212152">
    <property type="component" value="Unassembled WGS sequence"/>
</dbReference>
<dbReference type="GO" id="GO:0034517">
    <property type="term" value="P:ribophagy"/>
    <property type="evidence" value="ECO:0007669"/>
    <property type="project" value="TreeGrafter"/>
</dbReference>
<dbReference type="InterPro" id="IPR002075">
    <property type="entry name" value="NTF2_dom"/>
</dbReference>
<protein>
    <submittedName>
        <fullName evidence="6">Uncharacterized protein</fullName>
    </submittedName>
</protein>
<dbReference type="PANTHER" id="PTHR10693:SF20">
    <property type="entry name" value="AT27578P"/>
    <property type="match status" value="1"/>
</dbReference>
<dbReference type="Gene3D" id="3.30.70.330">
    <property type="match status" value="1"/>
</dbReference>
<dbReference type="FunFam" id="3.10.450.50:FF:000003">
    <property type="entry name" value="Nuclear transport factor 2 family protein"/>
    <property type="match status" value="1"/>
</dbReference>
<evidence type="ECO:0000313" key="6">
    <source>
        <dbReference type="EMBL" id="KAJ3182949.1"/>
    </source>
</evidence>
<dbReference type="SUPFAM" id="SSF54427">
    <property type="entry name" value="NTF2-like"/>
    <property type="match status" value="1"/>
</dbReference>
<dbReference type="CDD" id="cd00780">
    <property type="entry name" value="NTF2"/>
    <property type="match status" value="1"/>
</dbReference>
<dbReference type="EMBL" id="JADGJQ010000007">
    <property type="protein sequence ID" value="KAJ3182949.1"/>
    <property type="molecule type" value="Genomic_DNA"/>
</dbReference>
<evidence type="ECO:0000259" key="4">
    <source>
        <dbReference type="PROSITE" id="PS50102"/>
    </source>
</evidence>
<organism evidence="6 7">
    <name type="scientific">Geranomyces variabilis</name>
    <dbReference type="NCBI Taxonomy" id="109894"/>
    <lineage>
        <taxon>Eukaryota</taxon>
        <taxon>Fungi</taxon>
        <taxon>Fungi incertae sedis</taxon>
        <taxon>Chytridiomycota</taxon>
        <taxon>Chytridiomycota incertae sedis</taxon>
        <taxon>Chytridiomycetes</taxon>
        <taxon>Spizellomycetales</taxon>
        <taxon>Powellomycetaceae</taxon>
        <taxon>Geranomyces</taxon>
    </lineage>
</organism>
<feature type="compositionally biased region" description="Basic and acidic residues" evidence="3">
    <location>
        <begin position="396"/>
        <end position="407"/>
    </location>
</feature>
<dbReference type="GO" id="GO:0016579">
    <property type="term" value="P:protein deubiquitination"/>
    <property type="evidence" value="ECO:0007669"/>
    <property type="project" value="TreeGrafter"/>
</dbReference>
<dbReference type="SMART" id="SM00360">
    <property type="entry name" value="RRM"/>
    <property type="match status" value="1"/>
</dbReference>
<accession>A0AAD5TP91</accession>
<feature type="compositionally biased region" description="Basic and acidic residues" evidence="3">
    <location>
        <begin position="262"/>
        <end position="273"/>
    </location>
</feature>
<feature type="region of interest" description="Disordered" evidence="3">
    <location>
        <begin position="194"/>
        <end position="429"/>
    </location>
</feature>
<proteinExistence type="predicted"/>
<dbReference type="GO" id="GO:1990861">
    <property type="term" value="C:Ubp3-Bre5 deubiquitination complex"/>
    <property type="evidence" value="ECO:0007669"/>
    <property type="project" value="TreeGrafter"/>
</dbReference>
<feature type="compositionally biased region" description="Low complexity" evidence="3">
    <location>
        <begin position="353"/>
        <end position="372"/>
    </location>
</feature>
<dbReference type="InterPro" id="IPR012677">
    <property type="entry name" value="Nucleotide-bd_a/b_plait_sf"/>
</dbReference>
<evidence type="ECO:0000313" key="7">
    <source>
        <dbReference type="Proteomes" id="UP001212152"/>
    </source>
</evidence>
<dbReference type="GO" id="GO:1990904">
    <property type="term" value="C:ribonucleoprotein complex"/>
    <property type="evidence" value="ECO:0007669"/>
    <property type="project" value="TreeGrafter"/>
</dbReference>
<dbReference type="InterPro" id="IPR018222">
    <property type="entry name" value="Nuclear_transport_factor_2_euk"/>
</dbReference>
<evidence type="ECO:0000259" key="5">
    <source>
        <dbReference type="PROSITE" id="PS50177"/>
    </source>
</evidence>
<dbReference type="InterPro" id="IPR039539">
    <property type="entry name" value="Ras_GTPase_bind_prot"/>
</dbReference>
<reference evidence="6" key="1">
    <citation type="submission" date="2020-05" db="EMBL/GenBank/DDBJ databases">
        <title>Phylogenomic resolution of chytrid fungi.</title>
        <authorList>
            <person name="Stajich J.E."/>
            <person name="Amses K."/>
            <person name="Simmons R."/>
            <person name="Seto K."/>
            <person name="Myers J."/>
            <person name="Bonds A."/>
            <person name="Quandt C.A."/>
            <person name="Barry K."/>
            <person name="Liu P."/>
            <person name="Grigoriev I."/>
            <person name="Longcore J.E."/>
            <person name="James T.Y."/>
        </authorList>
    </citation>
    <scope>NUCLEOTIDE SEQUENCE</scope>
    <source>
        <strain evidence="6">JEL0379</strain>
    </source>
</reference>
<feature type="compositionally biased region" description="Polar residues" evidence="3">
    <location>
        <begin position="298"/>
        <end position="309"/>
    </location>
</feature>